<organism evidence="6">
    <name type="scientific">Menopon gallinae</name>
    <name type="common">poultry shaft louse</name>
    <dbReference type="NCBI Taxonomy" id="328185"/>
    <lineage>
        <taxon>Eukaryota</taxon>
        <taxon>Metazoa</taxon>
        <taxon>Ecdysozoa</taxon>
        <taxon>Arthropoda</taxon>
        <taxon>Hexapoda</taxon>
        <taxon>Insecta</taxon>
        <taxon>Pterygota</taxon>
        <taxon>Neoptera</taxon>
        <taxon>Paraneoptera</taxon>
        <taxon>Psocodea</taxon>
        <taxon>Troctomorpha</taxon>
        <taxon>Phthiraptera</taxon>
        <taxon>Amblycera</taxon>
        <taxon>Menoponidae</taxon>
        <taxon>Menopon</taxon>
    </lineage>
</organism>
<proteinExistence type="inferred from homology"/>
<dbReference type="AlphaFoldDB" id="A0AAW2HRS2"/>
<evidence type="ECO:0000256" key="1">
    <source>
        <dbReference type="ARBA" id="ARBA00006484"/>
    </source>
</evidence>
<sequence>MLSKEPVHCLESNGTYIDLVPKSPAMHSVYVYVNAHTLYWKYYHHTGVLDEFVRMNSVIEYGKAWLSKPILRWLLGTIFVPMFLPWLIFEYINYLKYKTLRKKLAGKVVMITGASSGLGEAFAHVFYKAGCKIILSSRTQSELARVRKVLLQMHKTTPTYPPVLLPLDLSDINLLPSKAQDALQIFGHIDILINNGGISYRGNVMNTDVDVDMKVMLVNYFGHVALTKAILPSMIKRKEGHIVVISSVQGLIGIPYRSAYAASKHALQGFFDCLRSEVGRHNINVTVVSPGYIKTKLSINALTGDGKQYGVMDPSTAGGYDPNEVAEISLRAILRGKKEIVISTIIPRALIILRQFCPWLYFVIMSKRAKILENA</sequence>
<evidence type="ECO:0000313" key="6">
    <source>
        <dbReference type="EMBL" id="KAL0272690.1"/>
    </source>
</evidence>
<dbReference type="Pfam" id="PF00106">
    <property type="entry name" value="adh_short"/>
    <property type="match status" value="1"/>
</dbReference>
<feature type="transmembrane region" description="Helical" evidence="5">
    <location>
        <begin position="70"/>
        <end position="92"/>
    </location>
</feature>
<dbReference type="SUPFAM" id="SSF51735">
    <property type="entry name" value="NAD(P)-binding Rossmann-fold domains"/>
    <property type="match status" value="1"/>
</dbReference>
<dbReference type="PANTHER" id="PTHR44196">
    <property type="entry name" value="DEHYDROGENASE/REDUCTASE SDR FAMILY MEMBER 7B"/>
    <property type="match status" value="1"/>
</dbReference>
<dbReference type="GO" id="GO:0016491">
    <property type="term" value="F:oxidoreductase activity"/>
    <property type="evidence" value="ECO:0007669"/>
    <property type="project" value="UniProtKB-KW"/>
</dbReference>
<keyword evidence="2" id="KW-0560">Oxidoreductase</keyword>
<dbReference type="CDD" id="cd05332">
    <property type="entry name" value="11beta-HSD1_like_SDR_c"/>
    <property type="match status" value="1"/>
</dbReference>
<gene>
    <name evidence="6" type="ORF">PYX00_005561</name>
</gene>
<dbReference type="GO" id="GO:0016020">
    <property type="term" value="C:membrane"/>
    <property type="evidence" value="ECO:0007669"/>
    <property type="project" value="TreeGrafter"/>
</dbReference>
<reference evidence="6" key="1">
    <citation type="journal article" date="2024" name="Gigascience">
        <title>Chromosome-level genome of the poultry shaft louse Menopon gallinae provides insight into the host-switching and adaptive evolution of parasitic lice.</title>
        <authorList>
            <person name="Xu Y."/>
            <person name="Ma L."/>
            <person name="Liu S."/>
            <person name="Liang Y."/>
            <person name="Liu Q."/>
            <person name="He Z."/>
            <person name="Tian L."/>
            <person name="Duan Y."/>
            <person name="Cai W."/>
            <person name="Li H."/>
            <person name="Song F."/>
        </authorList>
    </citation>
    <scope>NUCLEOTIDE SEQUENCE</scope>
    <source>
        <strain evidence="6">Cailab_2023a</strain>
    </source>
</reference>
<protein>
    <recommendedName>
        <fullName evidence="7">Dehydrogenase/reductase SDR family protein 7-like</fullName>
    </recommendedName>
</protein>
<dbReference type="PRINTS" id="PR00081">
    <property type="entry name" value="GDHRDH"/>
</dbReference>
<comment type="similarity">
    <text evidence="1 4">Belongs to the short-chain dehydrogenases/reductases (SDR) family.</text>
</comment>
<comment type="function">
    <text evidence="3">Putative oxidoreductase.</text>
</comment>
<dbReference type="PRINTS" id="PR00080">
    <property type="entry name" value="SDRFAMILY"/>
</dbReference>
<dbReference type="InterPro" id="IPR002347">
    <property type="entry name" value="SDR_fam"/>
</dbReference>
<comment type="caution">
    <text evidence="6">The sequence shown here is derived from an EMBL/GenBank/DDBJ whole genome shotgun (WGS) entry which is preliminary data.</text>
</comment>
<evidence type="ECO:0000256" key="2">
    <source>
        <dbReference type="ARBA" id="ARBA00023002"/>
    </source>
</evidence>
<dbReference type="PROSITE" id="PS00061">
    <property type="entry name" value="ADH_SHORT"/>
    <property type="match status" value="1"/>
</dbReference>
<evidence type="ECO:0000256" key="4">
    <source>
        <dbReference type="RuleBase" id="RU000363"/>
    </source>
</evidence>
<evidence type="ECO:0000256" key="5">
    <source>
        <dbReference type="SAM" id="Phobius"/>
    </source>
</evidence>
<dbReference type="InterPro" id="IPR036291">
    <property type="entry name" value="NAD(P)-bd_dom_sf"/>
</dbReference>
<keyword evidence="5" id="KW-0812">Transmembrane</keyword>
<keyword evidence="5" id="KW-1133">Transmembrane helix</keyword>
<dbReference type="NCBIfam" id="NF004825">
    <property type="entry name" value="PRK06181.1"/>
    <property type="match status" value="1"/>
</dbReference>
<dbReference type="InterPro" id="IPR020904">
    <property type="entry name" value="Sc_DH/Rdtase_CS"/>
</dbReference>
<dbReference type="EMBL" id="JARGDH010000003">
    <property type="protein sequence ID" value="KAL0272690.1"/>
    <property type="molecule type" value="Genomic_DNA"/>
</dbReference>
<name>A0AAW2HRS2_9NEOP</name>
<dbReference type="Gene3D" id="3.40.50.720">
    <property type="entry name" value="NAD(P)-binding Rossmann-like Domain"/>
    <property type="match status" value="1"/>
</dbReference>
<feature type="transmembrane region" description="Helical" evidence="5">
    <location>
        <begin position="104"/>
        <end position="127"/>
    </location>
</feature>
<accession>A0AAW2HRS2</accession>
<evidence type="ECO:0008006" key="7">
    <source>
        <dbReference type="Google" id="ProtNLM"/>
    </source>
</evidence>
<evidence type="ECO:0000256" key="3">
    <source>
        <dbReference type="ARBA" id="ARBA00037096"/>
    </source>
</evidence>
<dbReference type="PANTHER" id="PTHR44196:SF1">
    <property type="entry name" value="DEHYDROGENASE_REDUCTASE SDR FAMILY MEMBER 7B"/>
    <property type="match status" value="1"/>
</dbReference>
<keyword evidence="5" id="KW-0472">Membrane</keyword>